<dbReference type="SUPFAM" id="SSF101386">
    <property type="entry name" value="all-alpha NTP pyrophosphatases"/>
    <property type="match status" value="1"/>
</dbReference>
<protein>
    <recommendedName>
        <fullName evidence="1">NTP pyrophosphohydrolase MazG-like domain-containing protein</fullName>
    </recommendedName>
</protein>
<evidence type="ECO:0000313" key="2">
    <source>
        <dbReference type="EMBL" id="KKK47928.1"/>
    </source>
</evidence>
<dbReference type="InterPro" id="IPR004518">
    <property type="entry name" value="MazG-like_dom"/>
</dbReference>
<sequence length="126" mass="14878">MSEFSEFVDKLMPDKTHFRKASPSVVHASMGLSEESGEILGHVKKSLWYGKDLDKAEMAEEMGDCLHYFQMLCNSMDITIEELIETNMQKLNIRYPFGYTDRLAKFRDTEKEKKVFTDFVERKWYE</sequence>
<gene>
    <name evidence="2" type="ORF">LCGC14_3150260</name>
</gene>
<dbReference type="Gene3D" id="1.10.287.1080">
    <property type="entry name" value="MazG-like"/>
    <property type="match status" value="1"/>
</dbReference>
<evidence type="ECO:0000259" key="1">
    <source>
        <dbReference type="Pfam" id="PF03819"/>
    </source>
</evidence>
<dbReference type="AlphaFoldDB" id="A0A0F8VUA4"/>
<name>A0A0F8VUA4_9ZZZZ</name>
<feature type="domain" description="NTP pyrophosphohydrolase MazG-like" evidence="1">
    <location>
        <begin position="31"/>
        <end position="96"/>
    </location>
</feature>
<proteinExistence type="predicted"/>
<dbReference type="InterPro" id="IPR011379">
    <property type="entry name" value="MazG-related_GP37"/>
</dbReference>
<organism evidence="2">
    <name type="scientific">marine sediment metagenome</name>
    <dbReference type="NCBI Taxonomy" id="412755"/>
    <lineage>
        <taxon>unclassified sequences</taxon>
        <taxon>metagenomes</taxon>
        <taxon>ecological metagenomes</taxon>
    </lineage>
</organism>
<reference evidence="2" key="1">
    <citation type="journal article" date="2015" name="Nature">
        <title>Complex archaea that bridge the gap between prokaryotes and eukaryotes.</title>
        <authorList>
            <person name="Spang A."/>
            <person name="Saw J.H."/>
            <person name="Jorgensen S.L."/>
            <person name="Zaremba-Niedzwiedzka K."/>
            <person name="Martijn J."/>
            <person name="Lind A.E."/>
            <person name="van Eijk R."/>
            <person name="Schleper C."/>
            <person name="Guy L."/>
            <person name="Ettema T.J."/>
        </authorList>
    </citation>
    <scope>NUCLEOTIDE SEQUENCE</scope>
</reference>
<dbReference type="CDD" id="cd11541">
    <property type="entry name" value="NTP-PPase_u4"/>
    <property type="match status" value="1"/>
</dbReference>
<dbReference type="EMBL" id="LAZR01069324">
    <property type="protein sequence ID" value="KKK47928.1"/>
    <property type="molecule type" value="Genomic_DNA"/>
</dbReference>
<accession>A0A0F8VUA4</accession>
<comment type="caution">
    <text evidence="2">The sequence shown here is derived from an EMBL/GenBank/DDBJ whole genome shotgun (WGS) entry which is preliminary data.</text>
</comment>
<dbReference type="Pfam" id="PF03819">
    <property type="entry name" value="MazG"/>
    <property type="match status" value="1"/>
</dbReference>